<evidence type="ECO:0000313" key="5">
    <source>
        <dbReference type="Proteomes" id="UP000606008"/>
    </source>
</evidence>
<keyword evidence="2" id="KW-1133">Transmembrane helix</keyword>
<evidence type="ECO:0000256" key="1">
    <source>
        <dbReference type="SAM" id="MobiDB-lite"/>
    </source>
</evidence>
<sequence>MMIDWILSACVGLGLAACCGFRIFVPLLVAALGTKLGLIGTMPGYEFISSWPAIIGLSIATAFELGAYYIPWLDNMLDTIAMPVAIVAGTFLSTSFIHINDEMTRWAMSLMLGGGAAGIVQAGTSLLRLGSVTTTGGLANPIVATGENAASLGLSILTVLLPLFTFALIVCLLIFLVVRLLARRRLRFTQVTPPKEPGNPLDQFPRNSNGRH</sequence>
<dbReference type="EMBL" id="WAEL01000001">
    <property type="protein sequence ID" value="NID08779.1"/>
    <property type="molecule type" value="Genomic_DNA"/>
</dbReference>
<reference evidence="4" key="1">
    <citation type="submission" date="2024-05" db="EMBL/GenBank/DDBJ databases">
        <authorList>
            <person name="Jung D.-H."/>
        </authorList>
    </citation>
    <scope>NUCLEOTIDE SEQUENCE</scope>
    <source>
        <strain evidence="4">JA-25</strain>
    </source>
</reference>
<protein>
    <submittedName>
        <fullName evidence="4">DUF4126 domain-containing protein</fullName>
    </submittedName>
</protein>
<evidence type="ECO:0000256" key="2">
    <source>
        <dbReference type="SAM" id="Phobius"/>
    </source>
</evidence>
<feature type="transmembrane region" description="Helical" evidence="2">
    <location>
        <begin position="149"/>
        <end position="178"/>
    </location>
</feature>
<keyword evidence="5" id="KW-1185">Reference proteome</keyword>
<feature type="region of interest" description="Disordered" evidence="1">
    <location>
        <begin position="192"/>
        <end position="212"/>
    </location>
</feature>
<keyword evidence="2" id="KW-0812">Transmembrane</keyword>
<evidence type="ECO:0000313" key="4">
    <source>
        <dbReference type="EMBL" id="NID08779.1"/>
    </source>
</evidence>
<dbReference type="Pfam" id="PF13548">
    <property type="entry name" value="DUF4126"/>
    <property type="match status" value="1"/>
</dbReference>
<name>A0ABX0QA20_9BACT</name>
<feature type="transmembrane region" description="Helical" evidence="2">
    <location>
        <begin position="44"/>
        <end position="68"/>
    </location>
</feature>
<feature type="domain" description="DUF4126" evidence="3">
    <location>
        <begin position="10"/>
        <end position="181"/>
    </location>
</feature>
<feature type="transmembrane region" description="Helical" evidence="2">
    <location>
        <begin position="106"/>
        <end position="129"/>
    </location>
</feature>
<dbReference type="InterPro" id="IPR025196">
    <property type="entry name" value="DUF4126"/>
</dbReference>
<proteinExistence type="predicted"/>
<keyword evidence="2" id="KW-0472">Membrane</keyword>
<gene>
    <name evidence="4" type="ORF">F7231_01220</name>
</gene>
<feature type="transmembrane region" description="Helical" evidence="2">
    <location>
        <begin position="80"/>
        <end position="99"/>
    </location>
</feature>
<comment type="caution">
    <text evidence="4">The sequence shown here is derived from an EMBL/GenBank/DDBJ whole genome shotgun (WGS) entry which is preliminary data.</text>
</comment>
<organism evidence="4 5">
    <name type="scientific">Fibrivirga algicola</name>
    <dbReference type="NCBI Taxonomy" id="2950420"/>
    <lineage>
        <taxon>Bacteria</taxon>
        <taxon>Pseudomonadati</taxon>
        <taxon>Bacteroidota</taxon>
        <taxon>Cytophagia</taxon>
        <taxon>Cytophagales</taxon>
        <taxon>Spirosomataceae</taxon>
        <taxon>Fibrivirga</taxon>
    </lineage>
</organism>
<feature type="transmembrane region" description="Helical" evidence="2">
    <location>
        <begin position="6"/>
        <end position="32"/>
    </location>
</feature>
<evidence type="ECO:0000259" key="3">
    <source>
        <dbReference type="Pfam" id="PF13548"/>
    </source>
</evidence>
<accession>A0ABX0QA20</accession>
<dbReference type="Proteomes" id="UP000606008">
    <property type="component" value="Unassembled WGS sequence"/>
</dbReference>